<evidence type="ECO:0000259" key="1">
    <source>
        <dbReference type="Pfam" id="PF22688"/>
    </source>
</evidence>
<feature type="domain" description="Hda lid" evidence="1">
    <location>
        <begin position="162"/>
        <end position="219"/>
    </location>
</feature>
<dbReference type="PANTHER" id="PTHR30050">
    <property type="entry name" value="CHROMOSOMAL REPLICATION INITIATOR PROTEIN DNAA"/>
    <property type="match status" value="1"/>
</dbReference>
<dbReference type="GO" id="GO:0006270">
    <property type="term" value="P:DNA replication initiation"/>
    <property type="evidence" value="ECO:0007669"/>
    <property type="project" value="TreeGrafter"/>
</dbReference>
<dbReference type="STRING" id="1855383.SAMN05216548_10298"/>
<organism evidence="2 3">
    <name type="scientific">Faunimonas pinastri</name>
    <dbReference type="NCBI Taxonomy" id="1855383"/>
    <lineage>
        <taxon>Bacteria</taxon>
        <taxon>Pseudomonadati</taxon>
        <taxon>Pseudomonadota</taxon>
        <taxon>Alphaproteobacteria</taxon>
        <taxon>Hyphomicrobiales</taxon>
        <taxon>Afifellaceae</taxon>
        <taxon>Faunimonas</taxon>
    </lineage>
</organism>
<dbReference type="Pfam" id="PF22688">
    <property type="entry name" value="Hda_lid"/>
    <property type="match status" value="1"/>
</dbReference>
<accession>A0A1H9CB53</accession>
<name>A0A1H9CB53_9HYPH</name>
<dbReference type="GO" id="GO:0003688">
    <property type="term" value="F:DNA replication origin binding"/>
    <property type="evidence" value="ECO:0007669"/>
    <property type="project" value="TreeGrafter"/>
</dbReference>
<dbReference type="EMBL" id="FOFG01000002">
    <property type="protein sequence ID" value="SEP98217.1"/>
    <property type="molecule type" value="Genomic_DNA"/>
</dbReference>
<dbReference type="InterPro" id="IPR027417">
    <property type="entry name" value="P-loop_NTPase"/>
</dbReference>
<dbReference type="PANTHER" id="PTHR30050:SF5">
    <property type="entry name" value="DNAA REGULATORY INACTIVATOR HDA"/>
    <property type="match status" value="1"/>
</dbReference>
<gene>
    <name evidence="2" type="ORF">SAMN05216548_10298</name>
</gene>
<dbReference type="SUPFAM" id="SSF52540">
    <property type="entry name" value="P-loop containing nucleoside triphosphate hydrolases"/>
    <property type="match status" value="1"/>
</dbReference>
<reference evidence="2 3" key="1">
    <citation type="submission" date="2016-10" db="EMBL/GenBank/DDBJ databases">
        <authorList>
            <person name="de Groot N.N."/>
        </authorList>
    </citation>
    <scope>NUCLEOTIDE SEQUENCE [LARGE SCALE GENOMIC DNA]</scope>
    <source>
        <strain evidence="2 3">A52C2</strain>
    </source>
</reference>
<dbReference type="Proteomes" id="UP000199647">
    <property type="component" value="Unassembled WGS sequence"/>
</dbReference>
<dbReference type="OrthoDB" id="7390113at2"/>
<dbReference type="InterPro" id="IPR055199">
    <property type="entry name" value="Hda_lid"/>
</dbReference>
<protein>
    <submittedName>
        <fullName evidence="2">Regulatory inactivation of DnaA Hda protein</fullName>
    </submittedName>
</protein>
<dbReference type="GO" id="GO:0005886">
    <property type="term" value="C:plasma membrane"/>
    <property type="evidence" value="ECO:0007669"/>
    <property type="project" value="TreeGrafter"/>
</dbReference>
<keyword evidence="3" id="KW-1185">Reference proteome</keyword>
<proteinExistence type="predicted"/>
<dbReference type="Gene3D" id="3.40.50.300">
    <property type="entry name" value="P-loop containing nucleotide triphosphate hydrolases"/>
    <property type="match status" value="1"/>
</dbReference>
<evidence type="ECO:0000313" key="2">
    <source>
        <dbReference type="EMBL" id="SEP98217.1"/>
    </source>
</evidence>
<sequence>MIEAPRQLPLGLPHDPEFSRDSYVVTPTNAPALKLIDLWPNWPAPTLVLTGPLGAGKTHLAHIWAERSEAIFLRPDQLDEDQPGAAFATGAVVVDGLRPGAVPERALFHLLNAARELRGSVLLVSRQPVADWRVALPDLLSRLRMAAALDLPQPDETLLRQVLVKLFADRQIIVEKSVVDFLLARMERSLASAVRVVETLDREALTERRGITRALAAQVLARFE</sequence>
<evidence type="ECO:0000313" key="3">
    <source>
        <dbReference type="Proteomes" id="UP000199647"/>
    </source>
</evidence>
<dbReference type="AlphaFoldDB" id="A0A1H9CB53"/>
<dbReference type="Gene3D" id="1.10.8.60">
    <property type="match status" value="1"/>
</dbReference>